<gene>
    <name evidence="2" type="ORF">HaLaN_20875</name>
</gene>
<feature type="transmembrane region" description="Helical" evidence="1">
    <location>
        <begin position="12"/>
        <end position="33"/>
    </location>
</feature>
<name>A0A699ZX72_HAELA</name>
<dbReference type="Proteomes" id="UP000485058">
    <property type="component" value="Unassembled WGS sequence"/>
</dbReference>
<comment type="caution">
    <text evidence="2">The sequence shown here is derived from an EMBL/GenBank/DDBJ whole genome shotgun (WGS) entry which is preliminary data.</text>
</comment>
<protein>
    <submittedName>
        <fullName evidence="2">Uncharacterized protein</fullName>
    </submittedName>
</protein>
<dbReference type="EMBL" id="BLLF01002236">
    <property type="protein sequence ID" value="GFH23284.1"/>
    <property type="molecule type" value="Genomic_DNA"/>
</dbReference>
<evidence type="ECO:0000256" key="1">
    <source>
        <dbReference type="SAM" id="Phobius"/>
    </source>
</evidence>
<feature type="non-terminal residue" evidence="2">
    <location>
        <position position="1"/>
    </location>
</feature>
<feature type="non-terminal residue" evidence="2">
    <location>
        <position position="217"/>
    </location>
</feature>
<dbReference type="AlphaFoldDB" id="A0A699ZX72"/>
<keyword evidence="1" id="KW-0472">Membrane</keyword>
<proteinExistence type="predicted"/>
<accession>A0A699ZX72</accession>
<organism evidence="2 3">
    <name type="scientific">Haematococcus lacustris</name>
    <name type="common">Green alga</name>
    <name type="synonym">Haematococcus pluvialis</name>
    <dbReference type="NCBI Taxonomy" id="44745"/>
    <lineage>
        <taxon>Eukaryota</taxon>
        <taxon>Viridiplantae</taxon>
        <taxon>Chlorophyta</taxon>
        <taxon>core chlorophytes</taxon>
        <taxon>Chlorophyceae</taxon>
        <taxon>CS clade</taxon>
        <taxon>Chlamydomonadales</taxon>
        <taxon>Haematococcaceae</taxon>
        <taxon>Haematococcus</taxon>
    </lineage>
</organism>
<evidence type="ECO:0000313" key="3">
    <source>
        <dbReference type="Proteomes" id="UP000485058"/>
    </source>
</evidence>
<evidence type="ECO:0000313" key="2">
    <source>
        <dbReference type="EMBL" id="GFH23284.1"/>
    </source>
</evidence>
<keyword evidence="1" id="KW-1133">Transmembrane helix</keyword>
<sequence length="217" mass="23807">MPLGETASLPLSLFTALGFMVQFLRAGLGLGLLKLEFRDCTLLIPNDEMTWWTWLSQSSPVMNWILPMDVFEANLTVSPLVKELRPSRLTFLWTDVQLVSVEAQPPSAPLLVHDTGALRLNGLGASFFKMGQVVEPVVTLTALNLVPRGQRPWRIAQLKNSVRMVLPKVMTANLPLTVRVVYTGHPGLPQTLMMDLAAAPSLLALDGPDAQLTLSNL</sequence>
<reference evidence="2 3" key="1">
    <citation type="submission" date="2020-02" db="EMBL/GenBank/DDBJ databases">
        <title>Draft genome sequence of Haematococcus lacustris strain NIES-144.</title>
        <authorList>
            <person name="Morimoto D."/>
            <person name="Nakagawa S."/>
            <person name="Yoshida T."/>
            <person name="Sawayama S."/>
        </authorList>
    </citation>
    <scope>NUCLEOTIDE SEQUENCE [LARGE SCALE GENOMIC DNA]</scope>
    <source>
        <strain evidence="2 3">NIES-144</strain>
    </source>
</reference>
<keyword evidence="1" id="KW-0812">Transmembrane</keyword>
<keyword evidence="3" id="KW-1185">Reference proteome</keyword>